<proteinExistence type="predicted"/>
<comment type="caution">
    <text evidence="1">The sequence shown here is derived from an EMBL/GenBank/DDBJ whole genome shotgun (WGS) entry which is preliminary data.</text>
</comment>
<name>A0ABV0USG6_9TELE</name>
<dbReference type="Proteomes" id="UP001482620">
    <property type="component" value="Unassembled WGS sequence"/>
</dbReference>
<evidence type="ECO:0000313" key="2">
    <source>
        <dbReference type="Proteomes" id="UP001482620"/>
    </source>
</evidence>
<protein>
    <submittedName>
        <fullName evidence="1">Uncharacterized protein</fullName>
    </submittedName>
</protein>
<organism evidence="1 2">
    <name type="scientific">Ilyodon furcidens</name>
    <name type="common">goldbreast splitfin</name>
    <dbReference type="NCBI Taxonomy" id="33524"/>
    <lineage>
        <taxon>Eukaryota</taxon>
        <taxon>Metazoa</taxon>
        <taxon>Chordata</taxon>
        <taxon>Craniata</taxon>
        <taxon>Vertebrata</taxon>
        <taxon>Euteleostomi</taxon>
        <taxon>Actinopterygii</taxon>
        <taxon>Neopterygii</taxon>
        <taxon>Teleostei</taxon>
        <taxon>Neoteleostei</taxon>
        <taxon>Acanthomorphata</taxon>
        <taxon>Ovalentaria</taxon>
        <taxon>Atherinomorphae</taxon>
        <taxon>Cyprinodontiformes</taxon>
        <taxon>Goodeidae</taxon>
        <taxon>Ilyodon</taxon>
    </lineage>
</organism>
<reference evidence="1 2" key="1">
    <citation type="submission" date="2021-06" db="EMBL/GenBank/DDBJ databases">
        <authorList>
            <person name="Palmer J.M."/>
        </authorList>
    </citation>
    <scope>NUCLEOTIDE SEQUENCE [LARGE SCALE GENOMIC DNA]</scope>
    <source>
        <strain evidence="2">if_2019</strain>
        <tissue evidence="1">Muscle</tissue>
    </source>
</reference>
<keyword evidence="2" id="KW-1185">Reference proteome</keyword>
<accession>A0ABV0USG6</accession>
<evidence type="ECO:0000313" key="1">
    <source>
        <dbReference type="EMBL" id="MEQ2248056.1"/>
    </source>
</evidence>
<dbReference type="EMBL" id="JAHRIQ010082437">
    <property type="protein sequence ID" value="MEQ2248056.1"/>
    <property type="molecule type" value="Genomic_DNA"/>
</dbReference>
<gene>
    <name evidence="1" type="ORF">ILYODFUR_015328</name>
</gene>
<sequence length="133" mass="15259">MDLSKGLITAPVNREKWFQNQLMRFLQRAVVDADGCGQEGCPVAVCLTADVKKPLTEDTLLLCDSLMKRMLRILHNVLHFMKNPFLHNDLQRFHRSLQNRASLLISLLSFFKSLALLPQQMMAEEITLFTTDL</sequence>